<dbReference type="PANTHER" id="PTHR43250:SF2">
    <property type="entry name" value="EXODEOXYRIBONUCLEASE III"/>
    <property type="match status" value="1"/>
</dbReference>
<dbReference type="GO" id="GO:0006281">
    <property type="term" value="P:DNA repair"/>
    <property type="evidence" value="ECO:0007669"/>
    <property type="project" value="InterPro"/>
</dbReference>
<keyword evidence="3" id="KW-0255">Endonuclease</keyword>
<dbReference type="AlphaFoldDB" id="A0A7D5Q938"/>
<keyword evidence="3" id="KW-0540">Nuclease</keyword>
<dbReference type="EMBL" id="CP058579">
    <property type="protein sequence ID" value="QLG61476.1"/>
    <property type="molecule type" value="Genomic_DNA"/>
</dbReference>
<dbReference type="GO" id="GO:0004519">
    <property type="term" value="F:endonuclease activity"/>
    <property type="evidence" value="ECO:0007669"/>
    <property type="project" value="UniProtKB-KW"/>
</dbReference>
<dbReference type="InterPro" id="IPR036691">
    <property type="entry name" value="Endo/exonu/phosph_ase_sf"/>
</dbReference>
<organism evidence="3 4">
    <name type="scientific">Halorarum salinum</name>
    <dbReference type="NCBI Taxonomy" id="2743089"/>
    <lineage>
        <taxon>Archaea</taxon>
        <taxon>Methanobacteriati</taxon>
        <taxon>Methanobacteriota</taxon>
        <taxon>Stenosarchaea group</taxon>
        <taxon>Halobacteria</taxon>
        <taxon>Halobacteriales</taxon>
        <taxon>Haloferacaceae</taxon>
        <taxon>Halorarum</taxon>
    </lineage>
</organism>
<dbReference type="Pfam" id="PF03372">
    <property type="entry name" value="Exo_endo_phos"/>
    <property type="match status" value="1"/>
</dbReference>
<protein>
    <submittedName>
        <fullName evidence="3">Endonuclease/exonuclease/phosphatase family protein</fullName>
    </submittedName>
</protein>
<dbReference type="InterPro" id="IPR005135">
    <property type="entry name" value="Endo/exonuclease/phosphatase"/>
</dbReference>
<accession>A0A7D5Q938</accession>
<keyword evidence="3" id="KW-0269">Exonuclease</keyword>
<dbReference type="GeneID" id="56037172"/>
<reference evidence="3 4" key="1">
    <citation type="submission" date="2020-06" db="EMBL/GenBank/DDBJ databases">
        <title>NJ-3-1, isolated from saline soil.</title>
        <authorList>
            <person name="Cui H.L."/>
            <person name="Shi X."/>
        </authorList>
    </citation>
    <scope>NUCLEOTIDE SEQUENCE [LARGE SCALE GENOMIC DNA]</scope>
    <source>
        <strain evidence="3 4">NJ-3-1</strain>
    </source>
</reference>
<dbReference type="OrthoDB" id="194164at2157"/>
<name>A0A7D5Q938_9EURY</name>
<evidence type="ECO:0000313" key="3">
    <source>
        <dbReference type="EMBL" id="QLG61476.1"/>
    </source>
</evidence>
<evidence type="ECO:0000256" key="1">
    <source>
        <dbReference type="SAM" id="MobiDB-lite"/>
    </source>
</evidence>
<proteinExistence type="predicted"/>
<keyword evidence="3" id="KW-0378">Hydrolase</keyword>
<dbReference type="RefSeq" id="WP_179268061.1">
    <property type="nucleotide sequence ID" value="NZ_CP058579.1"/>
</dbReference>
<dbReference type="SUPFAM" id="SSF56219">
    <property type="entry name" value="DNase I-like"/>
    <property type="match status" value="1"/>
</dbReference>
<keyword evidence="4" id="KW-1185">Reference proteome</keyword>
<sequence>MTDPEPDPEVRLISWNVNRSSIENLREQLTGLRECDPDIVALQEVGVKASRRARQLLREHGFEYAAHSHEFRSDDPNNTSGIAFASHWPFRVLPPETFRMPAQHQALSAVFHAPIGRIEGHSVHLLPGSQYGETKVEMFEGIYDRLAEDDPPNFRFLCGDFNSPKTESDDGEVTVWGSDDRWVEAERNVIVGLANHDLTDAYREVNGYGDDAYSFVTRNQGREWRRRFDHVFASESLDATTAEYLHQFDDLSDHSPLEVMFTPDGGQGDGADSRRQRRPTTPEEDITPGEAPRDRSTGGLTFDDDIRVVDPKSNRRRGRFNAGWNKAVAGTDMEDALERLTWENLGWRLGKLFGETSDDLRGELYDWCVKQQIEAEPGL</sequence>
<feature type="region of interest" description="Disordered" evidence="1">
    <location>
        <begin position="255"/>
        <end position="305"/>
    </location>
</feature>
<dbReference type="GO" id="GO:0008311">
    <property type="term" value="F:double-stranded DNA 3'-5' DNA exonuclease activity"/>
    <property type="evidence" value="ECO:0007669"/>
    <property type="project" value="InterPro"/>
</dbReference>
<dbReference type="InterPro" id="IPR037493">
    <property type="entry name" value="ExoIII-like"/>
</dbReference>
<dbReference type="Proteomes" id="UP000509626">
    <property type="component" value="Chromosome"/>
</dbReference>
<evidence type="ECO:0000313" key="4">
    <source>
        <dbReference type="Proteomes" id="UP000509626"/>
    </source>
</evidence>
<evidence type="ECO:0000259" key="2">
    <source>
        <dbReference type="Pfam" id="PF03372"/>
    </source>
</evidence>
<feature type="domain" description="Endonuclease/exonuclease/phosphatase" evidence="2">
    <location>
        <begin position="13"/>
        <end position="254"/>
    </location>
</feature>
<dbReference type="KEGG" id="halu:HUG12_06895"/>
<dbReference type="PANTHER" id="PTHR43250">
    <property type="entry name" value="EXODEOXYRIBONUCLEASE III"/>
    <property type="match status" value="1"/>
</dbReference>
<dbReference type="Gene3D" id="3.60.10.10">
    <property type="entry name" value="Endonuclease/exonuclease/phosphatase"/>
    <property type="match status" value="1"/>
</dbReference>
<gene>
    <name evidence="3" type="ORF">HUG12_06895</name>
</gene>